<protein>
    <submittedName>
        <fullName evidence="2">Uncharacterized protein</fullName>
    </submittedName>
</protein>
<dbReference type="EMBL" id="JAXQNN010000003">
    <property type="protein sequence ID" value="MDZ5712631.1"/>
    <property type="molecule type" value="Genomic_DNA"/>
</dbReference>
<feature type="transmembrane region" description="Helical" evidence="1">
    <location>
        <begin position="6"/>
        <end position="28"/>
    </location>
</feature>
<keyword evidence="3" id="KW-1185">Reference proteome</keyword>
<reference evidence="2 3" key="1">
    <citation type="submission" date="2023-12" db="EMBL/GenBank/DDBJ databases">
        <title>Jeotgalibacillus haloalkaliphilus sp. nov., a novel salt-tolerant bacteria, isolated from the estuary of the Fenhe River into the Yellow River.</title>
        <authorList>
            <person name="Li Y."/>
        </authorList>
    </citation>
    <scope>NUCLEOTIDE SEQUENCE [LARGE SCALE GENOMIC DNA]</scope>
    <source>
        <strain evidence="2 3">HH7-29</strain>
    </source>
</reference>
<name>A0ABU5KNU8_9BACL</name>
<organism evidence="2 3">
    <name type="scientific">Jeotgalibacillus haloalkalitolerans</name>
    <dbReference type="NCBI Taxonomy" id="3104292"/>
    <lineage>
        <taxon>Bacteria</taxon>
        <taxon>Bacillati</taxon>
        <taxon>Bacillota</taxon>
        <taxon>Bacilli</taxon>
        <taxon>Bacillales</taxon>
        <taxon>Caryophanaceae</taxon>
        <taxon>Jeotgalibacillus</taxon>
    </lineage>
</organism>
<evidence type="ECO:0000313" key="3">
    <source>
        <dbReference type="Proteomes" id="UP001292084"/>
    </source>
</evidence>
<feature type="transmembrane region" description="Helical" evidence="1">
    <location>
        <begin position="40"/>
        <end position="73"/>
    </location>
</feature>
<proteinExistence type="predicted"/>
<comment type="caution">
    <text evidence="2">The sequence shown here is derived from an EMBL/GenBank/DDBJ whole genome shotgun (WGS) entry which is preliminary data.</text>
</comment>
<evidence type="ECO:0000313" key="2">
    <source>
        <dbReference type="EMBL" id="MDZ5712631.1"/>
    </source>
</evidence>
<keyword evidence="1" id="KW-1133">Transmembrane helix</keyword>
<accession>A0ABU5KNU8</accession>
<dbReference type="Proteomes" id="UP001292084">
    <property type="component" value="Unassembled WGS sequence"/>
</dbReference>
<evidence type="ECO:0000256" key="1">
    <source>
        <dbReference type="SAM" id="Phobius"/>
    </source>
</evidence>
<dbReference type="RefSeq" id="WP_322421614.1">
    <property type="nucleotide sequence ID" value="NZ_JAXQNN010000003.1"/>
</dbReference>
<gene>
    <name evidence="2" type="ORF">UFB30_10380</name>
</gene>
<keyword evidence="1" id="KW-0812">Transmembrane</keyword>
<sequence length="74" mass="8649">MKAVKIGSIVIIPFMILFLMFSTWIGYIAENIRDFYNFKWLAIAGMITGYILQFYKMWAGVIVIAVSIFVWFLL</sequence>
<keyword evidence="1" id="KW-0472">Membrane</keyword>